<dbReference type="Proteomes" id="UP000294344">
    <property type="component" value="Chromosome"/>
</dbReference>
<reference evidence="4 5" key="1">
    <citation type="submission" date="2019-02" db="EMBL/GenBank/DDBJ databases">
        <authorList>
            <person name="Manzano-Marin A."/>
            <person name="Manzano-Marin A."/>
        </authorList>
    </citation>
    <scope>NUCLEOTIDE SEQUENCE [LARGE SCALE GENOMIC DNA]</scope>
    <source>
        <strain evidence="4 5">BuCicurvipes</strain>
    </source>
</reference>
<evidence type="ECO:0000313" key="5">
    <source>
        <dbReference type="Proteomes" id="UP000294344"/>
    </source>
</evidence>
<evidence type="ECO:0000313" key="4">
    <source>
        <dbReference type="EMBL" id="VFP81507.1"/>
    </source>
</evidence>
<dbReference type="RefSeq" id="WP_154029269.1">
    <property type="nucleotide sequence ID" value="NZ_LR217710.1"/>
</dbReference>
<dbReference type="InterPro" id="IPR036737">
    <property type="entry name" value="OmpA-like_sf"/>
</dbReference>
<dbReference type="AlphaFoldDB" id="A0A451D6S6"/>
<organism evidence="4 5">
    <name type="scientific">Buchnera aphidicola</name>
    <name type="common">Cinara curvipes</name>
    <dbReference type="NCBI Taxonomy" id="2518975"/>
    <lineage>
        <taxon>Bacteria</taxon>
        <taxon>Pseudomonadati</taxon>
        <taxon>Pseudomonadota</taxon>
        <taxon>Gammaproteobacteria</taxon>
        <taxon>Enterobacterales</taxon>
        <taxon>Erwiniaceae</taxon>
        <taxon>Buchnera</taxon>
    </lineage>
</organism>
<gene>
    <name evidence="4" type="primary">ompA</name>
    <name evidence="4" type="ORF">BUCICURV3402_220</name>
</gene>
<feature type="chain" id="PRO_5019172146" evidence="2">
    <location>
        <begin position="22"/>
        <end position="337"/>
    </location>
</feature>
<dbReference type="InterPro" id="IPR011250">
    <property type="entry name" value="OMP/PagP_B-barrel"/>
</dbReference>
<sequence length="337" mass="39648" precursor="true">MKKIFIIFTLLISSFFSTVHAKPISKVKKWDFGIQLNSFNPKKIFYKYKNLSYNNYRHIINGFMALNPNIFTKYQLNPYINFQLNSNILENIVKDFKKNTIDIYFSSIEYAANIIYPIRKNINLYTKIGAKLTTEINSKNLSDIFILSKYKQLSPLFSIGLECLFNNYLQGNLNINLHNSFKKINFNNFNKILNNINAGVSWKLCPNLNNFQKYNGQIFLQKNINIIKNEDLKDHMERYVNNPILSAEAFRILENFKKTLNQEEQNKVILIITDHIGIIGRKNINKILSLKRALIIHKYLMKKDLLRKNFVITKIDTLTNKKFNTDNNVIHNKKITN</sequence>
<keyword evidence="1 2" id="KW-0732">Signal</keyword>
<feature type="domain" description="Outer membrane protein beta-barrel" evidence="3">
    <location>
        <begin position="11"/>
        <end position="203"/>
    </location>
</feature>
<name>A0A451D6S6_9GAMM</name>
<dbReference type="InterPro" id="IPR027385">
    <property type="entry name" value="Beta-barrel_OMP"/>
</dbReference>
<dbReference type="EMBL" id="LR217710">
    <property type="protein sequence ID" value="VFP81507.1"/>
    <property type="molecule type" value="Genomic_DNA"/>
</dbReference>
<dbReference type="Pfam" id="PF13505">
    <property type="entry name" value="OMP_b-brl"/>
    <property type="match status" value="1"/>
</dbReference>
<accession>A0A451D6S6</accession>
<evidence type="ECO:0000256" key="2">
    <source>
        <dbReference type="SAM" id="SignalP"/>
    </source>
</evidence>
<dbReference type="Gene3D" id="2.40.160.20">
    <property type="match status" value="1"/>
</dbReference>
<dbReference type="SUPFAM" id="SSF103088">
    <property type="entry name" value="OmpA-like"/>
    <property type="match status" value="1"/>
</dbReference>
<protein>
    <submittedName>
        <fullName evidence="4">Outer membrane protein A, partial</fullName>
    </submittedName>
</protein>
<evidence type="ECO:0000256" key="1">
    <source>
        <dbReference type="ARBA" id="ARBA00022729"/>
    </source>
</evidence>
<dbReference type="SUPFAM" id="SSF56925">
    <property type="entry name" value="OMPA-like"/>
    <property type="match status" value="1"/>
</dbReference>
<proteinExistence type="predicted"/>
<dbReference type="OrthoDB" id="6552714at2"/>
<feature type="signal peptide" evidence="2">
    <location>
        <begin position="1"/>
        <end position="21"/>
    </location>
</feature>
<evidence type="ECO:0000259" key="3">
    <source>
        <dbReference type="Pfam" id="PF13505"/>
    </source>
</evidence>